<feature type="region of interest" description="Disordered" evidence="1">
    <location>
        <begin position="1"/>
        <end position="27"/>
    </location>
</feature>
<sequence length="269" mass="30047">MDPQLLPPFPAAEFNFDSTSTSPYATAPSSPKILFPKFYKSPINPEDLRLPDPLESSGATHVQNDEDVDQGSMDFAFDFSGQLEPPSISDADELFDAGKIKPLKPPNETLTSSTAVPKRNINQETFQRGREFRERNPTGHKVLPMRVSDEEQKQVSTIQSSLFGFTWYNKWNLKNLLLFRSTSEGSAVITKDVKNSMSFRSSDGCGGSVDGSSRRMKRKMSAHEIHYTANRAVAEKMRRKTFLPYKSGLLMGCCCLGFSHGHHEGSRRG</sequence>
<dbReference type="EMBL" id="SZYD01000014">
    <property type="protein sequence ID" value="KAD4179208.1"/>
    <property type="molecule type" value="Genomic_DNA"/>
</dbReference>
<proteinExistence type="predicted"/>
<dbReference type="AlphaFoldDB" id="A0A5N6MXS1"/>
<feature type="region of interest" description="Disordered" evidence="1">
    <location>
        <begin position="46"/>
        <end position="66"/>
    </location>
</feature>
<dbReference type="PANTHER" id="PTHR33095:SF81">
    <property type="entry name" value="OS07G0619500 PROTEIN"/>
    <property type="match status" value="1"/>
</dbReference>
<dbReference type="InterPro" id="IPR012442">
    <property type="entry name" value="DUF1645_plant"/>
</dbReference>
<organism evidence="2 3">
    <name type="scientific">Mikania micrantha</name>
    <name type="common">bitter vine</name>
    <dbReference type="NCBI Taxonomy" id="192012"/>
    <lineage>
        <taxon>Eukaryota</taxon>
        <taxon>Viridiplantae</taxon>
        <taxon>Streptophyta</taxon>
        <taxon>Embryophyta</taxon>
        <taxon>Tracheophyta</taxon>
        <taxon>Spermatophyta</taxon>
        <taxon>Magnoliopsida</taxon>
        <taxon>eudicotyledons</taxon>
        <taxon>Gunneridae</taxon>
        <taxon>Pentapetalae</taxon>
        <taxon>asterids</taxon>
        <taxon>campanulids</taxon>
        <taxon>Asterales</taxon>
        <taxon>Asteraceae</taxon>
        <taxon>Asteroideae</taxon>
        <taxon>Heliantheae alliance</taxon>
        <taxon>Eupatorieae</taxon>
        <taxon>Mikania</taxon>
    </lineage>
</organism>
<comment type="caution">
    <text evidence="2">The sequence shown here is derived from an EMBL/GenBank/DDBJ whole genome shotgun (WGS) entry which is preliminary data.</text>
</comment>
<feature type="compositionally biased region" description="Low complexity" evidence="1">
    <location>
        <begin position="18"/>
        <end position="27"/>
    </location>
</feature>
<name>A0A5N6MXS1_9ASTR</name>
<accession>A0A5N6MXS1</accession>
<protein>
    <submittedName>
        <fullName evidence="2">Uncharacterized protein</fullName>
    </submittedName>
</protein>
<keyword evidence="3" id="KW-1185">Reference proteome</keyword>
<feature type="compositionally biased region" description="Pro residues" evidence="1">
    <location>
        <begin position="1"/>
        <end position="10"/>
    </location>
</feature>
<dbReference type="Pfam" id="PF07816">
    <property type="entry name" value="DUF1645"/>
    <property type="match status" value="1"/>
</dbReference>
<gene>
    <name evidence="2" type="ORF">E3N88_27799</name>
</gene>
<evidence type="ECO:0000256" key="1">
    <source>
        <dbReference type="SAM" id="MobiDB-lite"/>
    </source>
</evidence>
<reference evidence="2 3" key="1">
    <citation type="submission" date="2019-05" db="EMBL/GenBank/DDBJ databases">
        <title>Mikania micrantha, genome provides insights into the molecular mechanism of rapid growth.</title>
        <authorList>
            <person name="Liu B."/>
        </authorList>
    </citation>
    <scope>NUCLEOTIDE SEQUENCE [LARGE SCALE GENOMIC DNA]</scope>
    <source>
        <strain evidence="2">NLD-2019</strain>
        <tissue evidence="2">Leaf</tissue>
    </source>
</reference>
<dbReference type="OrthoDB" id="667051at2759"/>
<evidence type="ECO:0000313" key="2">
    <source>
        <dbReference type="EMBL" id="KAD4179208.1"/>
    </source>
</evidence>
<dbReference type="Proteomes" id="UP000326396">
    <property type="component" value="Linkage Group LG4"/>
</dbReference>
<dbReference type="PANTHER" id="PTHR33095">
    <property type="entry name" value="OS07G0619500 PROTEIN"/>
    <property type="match status" value="1"/>
</dbReference>
<evidence type="ECO:0000313" key="3">
    <source>
        <dbReference type="Proteomes" id="UP000326396"/>
    </source>
</evidence>